<protein>
    <submittedName>
        <fullName evidence="2">Uncharacterized protein</fullName>
    </submittedName>
</protein>
<reference evidence="2 3" key="1">
    <citation type="submission" date="2019-05" db="EMBL/GenBank/DDBJ databases">
        <title>Emergence of the Ug99 lineage of the wheat stem rust pathogen through somatic hybridization.</title>
        <authorList>
            <person name="Li F."/>
            <person name="Upadhyaya N.M."/>
            <person name="Sperschneider J."/>
            <person name="Matny O."/>
            <person name="Nguyen-Phuc H."/>
            <person name="Mago R."/>
            <person name="Raley C."/>
            <person name="Miller M.E."/>
            <person name="Silverstein K.A.T."/>
            <person name="Henningsen E."/>
            <person name="Hirsch C.D."/>
            <person name="Visser B."/>
            <person name="Pretorius Z.A."/>
            <person name="Steffenson B.J."/>
            <person name="Schwessinger B."/>
            <person name="Dodds P.N."/>
            <person name="Figueroa M."/>
        </authorList>
    </citation>
    <scope>NUCLEOTIDE SEQUENCE [LARGE SCALE GENOMIC DNA]</scope>
    <source>
        <strain evidence="2">21-0</strain>
    </source>
</reference>
<name>A0A5B0R0G2_PUCGR</name>
<evidence type="ECO:0000313" key="2">
    <source>
        <dbReference type="EMBL" id="KAA1118899.1"/>
    </source>
</evidence>
<feature type="compositionally biased region" description="Polar residues" evidence="1">
    <location>
        <begin position="81"/>
        <end position="93"/>
    </location>
</feature>
<organism evidence="2 3">
    <name type="scientific">Puccinia graminis f. sp. tritici</name>
    <dbReference type="NCBI Taxonomy" id="56615"/>
    <lineage>
        <taxon>Eukaryota</taxon>
        <taxon>Fungi</taxon>
        <taxon>Dikarya</taxon>
        <taxon>Basidiomycota</taxon>
        <taxon>Pucciniomycotina</taxon>
        <taxon>Pucciniomycetes</taxon>
        <taxon>Pucciniales</taxon>
        <taxon>Pucciniaceae</taxon>
        <taxon>Puccinia</taxon>
    </lineage>
</organism>
<dbReference type="Proteomes" id="UP000324748">
    <property type="component" value="Unassembled WGS sequence"/>
</dbReference>
<evidence type="ECO:0000256" key="1">
    <source>
        <dbReference type="SAM" id="MobiDB-lite"/>
    </source>
</evidence>
<accession>A0A5B0R0G2</accession>
<feature type="region of interest" description="Disordered" evidence="1">
    <location>
        <begin position="73"/>
        <end position="175"/>
    </location>
</feature>
<proteinExistence type="predicted"/>
<dbReference type="EMBL" id="VSWC01000001">
    <property type="protein sequence ID" value="KAA1118899.1"/>
    <property type="molecule type" value="Genomic_DNA"/>
</dbReference>
<sequence>MLKLAGVGTKPRLAEIKRECHARQHAGPQEGHLLSRGPVPGWCTGYQLAQGLKSAQRDLAIAGTRGVPEHFGLARAPTRGYSRSSGTEISATETVYPPIQGPGLEIPTGTPACGGVEANWPPVQTRDTRGYLQGGPWTVPNLPAGLRAPEELSRSPKPLVYPPGIPGDPGNRFQR</sequence>
<gene>
    <name evidence="2" type="ORF">PGT21_009830</name>
</gene>
<comment type="caution">
    <text evidence="2">The sequence shown here is derived from an EMBL/GenBank/DDBJ whole genome shotgun (WGS) entry which is preliminary data.</text>
</comment>
<dbReference type="AlphaFoldDB" id="A0A5B0R0G2"/>
<evidence type="ECO:0000313" key="3">
    <source>
        <dbReference type="Proteomes" id="UP000324748"/>
    </source>
</evidence>
<keyword evidence="3" id="KW-1185">Reference proteome</keyword>